<feature type="region of interest" description="Disordered" evidence="1">
    <location>
        <begin position="140"/>
        <end position="185"/>
    </location>
</feature>
<proteinExistence type="predicted"/>
<accession>A0ABM6SLY9</accession>
<dbReference type="EMBL" id="CP026652">
    <property type="protein sequence ID" value="AVH55695.1"/>
    <property type="molecule type" value="Genomic_DNA"/>
</dbReference>
<evidence type="ECO:0000256" key="1">
    <source>
        <dbReference type="SAM" id="MobiDB-lite"/>
    </source>
</evidence>
<evidence type="ECO:0000313" key="3">
    <source>
        <dbReference type="Proteomes" id="UP000238413"/>
    </source>
</evidence>
<gene>
    <name evidence="2" type="ORF">C4B68_07805</name>
</gene>
<reference evidence="2 3" key="1">
    <citation type="submission" date="2018-02" db="EMBL/GenBank/DDBJ databases">
        <title>Complete genome sequence of Streptomyces dengpaensis, the producer of angucyclines.</title>
        <authorList>
            <person name="Yumei L."/>
        </authorList>
    </citation>
    <scope>NUCLEOTIDE SEQUENCE [LARGE SCALE GENOMIC DNA]</scope>
    <source>
        <strain evidence="2 3">XZHG99</strain>
    </source>
</reference>
<protein>
    <submittedName>
        <fullName evidence="2">Uncharacterized protein</fullName>
    </submittedName>
</protein>
<keyword evidence="3" id="KW-1185">Reference proteome</keyword>
<name>A0ABM6SLY9_9ACTN</name>
<dbReference type="Proteomes" id="UP000238413">
    <property type="component" value="Chromosome"/>
</dbReference>
<organism evidence="2 3">
    <name type="scientific">Streptomyces dengpaensis</name>
    <dbReference type="NCBI Taxonomy" id="2049881"/>
    <lineage>
        <taxon>Bacteria</taxon>
        <taxon>Bacillati</taxon>
        <taxon>Actinomycetota</taxon>
        <taxon>Actinomycetes</taxon>
        <taxon>Kitasatosporales</taxon>
        <taxon>Streptomycetaceae</taxon>
        <taxon>Streptomyces</taxon>
    </lineage>
</organism>
<feature type="compositionally biased region" description="Basic residues" evidence="1">
    <location>
        <begin position="149"/>
        <end position="169"/>
    </location>
</feature>
<sequence>MAADGGLVADRHGVPAQRVERGEQPGLVALGLEDEVRVDRVQGSGVPVLSVQCVCREHHVLKAGLRGQPLQQLAEGGDLIALLGQLHLTHDQLAAMLHGRQQPHLRVRTVLRAPQGLAVHAPRGQCAAVRPRVQLRGPLQQPAADHAVQGRRVRARGHPPHRAARRRLRRDQPRARASVRHWHHGPGTSEIQLAMAEKDRIPATTAPAAMANTAATGVRTLVLPELRYVLPADTRPAPHQASLKRS</sequence>
<evidence type="ECO:0000313" key="2">
    <source>
        <dbReference type="EMBL" id="AVH55695.1"/>
    </source>
</evidence>